<evidence type="ECO:0000256" key="6">
    <source>
        <dbReference type="ARBA" id="ARBA00022692"/>
    </source>
</evidence>
<keyword evidence="6 10" id="KW-0812">Transmembrane</keyword>
<evidence type="ECO:0000313" key="12">
    <source>
        <dbReference type="EMBL" id="PYC75845.1"/>
    </source>
</evidence>
<feature type="transmembrane region" description="Helical" evidence="10">
    <location>
        <begin position="409"/>
        <end position="429"/>
    </location>
</feature>
<dbReference type="Gene3D" id="1.20.1250.20">
    <property type="entry name" value="MFS general substrate transporter like domains"/>
    <property type="match status" value="2"/>
</dbReference>
<keyword evidence="4" id="KW-1003">Cell membrane</keyword>
<comment type="caution">
    <text evidence="12">The sequence shown here is derived from an EMBL/GenBank/DDBJ whole genome shotgun (WGS) entry which is preliminary data.</text>
</comment>
<feature type="transmembrane region" description="Helical" evidence="10">
    <location>
        <begin position="375"/>
        <end position="397"/>
    </location>
</feature>
<dbReference type="InterPro" id="IPR047984">
    <property type="entry name" value="XylE-like"/>
</dbReference>
<keyword evidence="8 10" id="KW-0472">Membrane</keyword>
<dbReference type="InterPro" id="IPR020846">
    <property type="entry name" value="MFS_dom"/>
</dbReference>
<dbReference type="PANTHER" id="PTHR48020">
    <property type="entry name" value="PROTON MYO-INOSITOL COTRANSPORTER"/>
    <property type="match status" value="1"/>
</dbReference>
<feature type="transmembrane region" description="Helical" evidence="10">
    <location>
        <begin position="441"/>
        <end position="459"/>
    </location>
</feature>
<feature type="transmembrane region" description="Helical" evidence="10">
    <location>
        <begin position="113"/>
        <end position="134"/>
    </location>
</feature>
<dbReference type="InterPro" id="IPR050814">
    <property type="entry name" value="Myo-inositol_Transporter"/>
</dbReference>
<comment type="similarity">
    <text evidence="2 9">Belongs to the major facilitator superfamily. Sugar transporter (TC 2.A.1.1) family.</text>
</comment>
<dbReference type="CDD" id="cd17359">
    <property type="entry name" value="MFS_XylE_like"/>
    <property type="match status" value="1"/>
</dbReference>
<feature type="transmembrane region" description="Helical" evidence="10">
    <location>
        <begin position="59"/>
        <end position="77"/>
    </location>
</feature>
<keyword evidence="7 10" id="KW-1133">Transmembrane helix</keyword>
<organism evidence="12 13">
    <name type="scientific">Streptomyces tateyamensis</name>
    <dbReference type="NCBI Taxonomy" id="565073"/>
    <lineage>
        <taxon>Bacteria</taxon>
        <taxon>Bacillati</taxon>
        <taxon>Actinomycetota</taxon>
        <taxon>Actinomycetes</taxon>
        <taxon>Kitasatosporales</taxon>
        <taxon>Streptomycetaceae</taxon>
        <taxon>Streptomyces</taxon>
    </lineage>
</organism>
<gene>
    <name evidence="12" type="ORF">C7C46_23530</name>
</gene>
<feature type="transmembrane region" description="Helical" evidence="10">
    <location>
        <begin position="188"/>
        <end position="207"/>
    </location>
</feature>
<evidence type="ECO:0000256" key="10">
    <source>
        <dbReference type="SAM" id="Phobius"/>
    </source>
</evidence>
<keyword evidence="5" id="KW-0762">Sugar transport</keyword>
<dbReference type="OrthoDB" id="4008739at2"/>
<evidence type="ECO:0000256" key="5">
    <source>
        <dbReference type="ARBA" id="ARBA00022597"/>
    </source>
</evidence>
<evidence type="ECO:0000256" key="1">
    <source>
        <dbReference type="ARBA" id="ARBA00004651"/>
    </source>
</evidence>
<evidence type="ECO:0000313" key="13">
    <source>
        <dbReference type="Proteomes" id="UP000248039"/>
    </source>
</evidence>
<dbReference type="Pfam" id="PF00083">
    <property type="entry name" value="Sugar_tr"/>
    <property type="match status" value="1"/>
</dbReference>
<feature type="transmembrane region" description="Helical" evidence="10">
    <location>
        <begin position="12"/>
        <end position="35"/>
    </location>
</feature>
<dbReference type="InterPro" id="IPR005829">
    <property type="entry name" value="Sugar_transporter_CS"/>
</dbReference>
<evidence type="ECO:0000256" key="9">
    <source>
        <dbReference type="RuleBase" id="RU003346"/>
    </source>
</evidence>
<protein>
    <submittedName>
        <fullName evidence="12">MFS transporter</fullName>
    </submittedName>
</protein>
<dbReference type="PRINTS" id="PR00171">
    <property type="entry name" value="SUGRTRNSPORT"/>
</dbReference>
<dbReference type="GO" id="GO:0005886">
    <property type="term" value="C:plasma membrane"/>
    <property type="evidence" value="ECO:0007669"/>
    <property type="project" value="UniProtKB-SubCell"/>
</dbReference>
<dbReference type="PROSITE" id="PS00216">
    <property type="entry name" value="SUGAR_TRANSPORT_1"/>
    <property type="match status" value="1"/>
</dbReference>
<dbReference type="InterPro" id="IPR005828">
    <property type="entry name" value="MFS_sugar_transport-like"/>
</dbReference>
<accession>A0A2V4NBE8</accession>
<feature type="domain" description="Major facilitator superfamily (MFS) profile" evidence="11">
    <location>
        <begin position="22"/>
        <end position="463"/>
    </location>
</feature>
<dbReference type="GO" id="GO:0022857">
    <property type="term" value="F:transmembrane transporter activity"/>
    <property type="evidence" value="ECO:0007669"/>
    <property type="project" value="InterPro"/>
</dbReference>
<evidence type="ECO:0000256" key="8">
    <source>
        <dbReference type="ARBA" id="ARBA00023136"/>
    </source>
</evidence>
<dbReference type="RefSeq" id="WP_110671890.1">
    <property type="nucleotide sequence ID" value="NZ_PYBW01000087.1"/>
</dbReference>
<dbReference type="InterPro" id="IPR003663">
    <property type="entry name" value="Sugar/inositol_transpt"/>
</dbReference>
<dbReference type="InterPro" id="IPR036259">
    <property type="entry name" value="MFS_trans_sf"/>
</dbReference>
<dbReference type="Proteomes" id="UP000248039">
    <property type="component" value="Unassembled WGS sequence"/>
</dbReference>
<dbReference type="SUPFAM" id="SSF103473">
    <property type="entry name" value="MFS general substrate transporter"/>
    <property type="match status" value="1"/>
</dbReference>
<evidence type="ECO:0000256" key="2">
    <source>
        <dbReference type="ARBA" id="ARBA00010992"/>
    </source>
</evidence>
<proteinExistence type="inferred from homology"/>
<dbReference type="PROSITE" id="PS00217">
    <property type="entry name" value="SUGAR_TRANSPORT_2"/>
    <property type="match status" value="1"/>
</dbReference>
<dbReference type="AlphaFoldDB" id="A0A2V4NBE8"/>
<evidence type="ECO:0000259" key="11">
    <source>
        <dbReference type="PROSITE" id="PS50850"/>
    </source>
</evidence>
<name>A0A2V4NBE8_9ACTN</name>
<feature type="transmembrane region" description="Helical" evidence="10">
    <location>
        <begin position="307"/>
        <end position="328"/>
    </location>
</feature>
<evidence type="ECO:0000256" key="3">
    <source>
        <dbReference type="ARBA" id="ARBA00022448"/>
    </source>
</evidence>
<comment type="subcellular location">
    <subcellularLocation>
        <location evidence="1">Cell membrane</location>
        <topology evidence="1">Multi-pass membrane protein</topology>
    </subcellularLocation>
</comment>
<feature type="transmembrane region" description="Helical" evidence="10">
    <location>
        <begin position="264"/>
        <end position="291"/>
    </location>
</feature>
<dbReference type="FunFam" id="1.20.1250.20:FF:000122">
    <property type="entry name" value="D-xylose transporter XylE"/>
    <property type="match status" value="1"/>
</dbReference>
<feature type="transmembrane region" description="Helical" evidence="10">
    <location>
        <begin position="89"/>
        <end position="107"/>
    </location>
</feature>
<dbReference type="PANTHER" id="PTHR48020:SF12">
    <property type="entry name" value="PROTON MYO-INOSITOL COTRANSPORTER"/>
    <property type="match status" value="1"/>
</dbReference>
<dbReference type="NCBIfam" id="TIGR00879">
    <property type="entry name" value="SP"/>
    <property type="match status" value="1"/>
</dbReference>
<evidence type="ECO:0000256" key="7">
    <source>
        <dbReference type="ARBA" id="ARBA00022989"/>
    </source>
</evidence>
<feature type="transmembrane region" description="Helical" evidence="10">
    <location>
        <begin position="335"/>
        <end position="355"/>
    </location>
</feature>
<evidence type="ECO:0000256" key="4">
    <source>
        <dbReference type="ARBA" id="ARBA00022475"/>
    </source>
</evidence>
<keyword evidence="13" id="KW-1185">Reference proteome</keyword>
<dbReference type="EMBL" id="PYBW01000087">
    <property type="protein sequence ID" value="PYC75845.1"/>
    <property type="molecule type" value="Genomic_DNA"/>
</dbReference>
<sequence length="471" mass="49287">MSSTAPPTQADTHALLGHVVFISAAAAMGGFLFGYDSAVINGAVTGIQKHFQVGSGETAFVVAIALLGSAAGAVVAGQLADRMGRVRTMLLAAVLFAISGVGSMFPPSIQVLALWRVLGGVAIGIASVIAPTYIAEVAPTAYRGRLASFQQMAIVLGITVSQLANWALNSAAGGESTNHLGGVQAWQWMLGVEAVPALVYGVMALAIPESPRHLIATGREQQARTVLADVEGPGTDLDARVAQIRGVLKSEHKPRLTDLTGGRFGLLPIVWVGIGASVFQQFVGINVIFYYSSVLWQSVGINESNSLLISLSTSIVNVIGTVIAMALVDRIGRKPLAVAGSIGMAVALATAAWAFSYRSGTGTSATLPNLQGTVALVAAHVFVLCFAFSWGVVVWVLLGEMFPNRIRALALSVAASAQWIANWAITVTFPNLSDWNLSATYVIYACFALLSIPFVVFCIKETRGKALEEMG</sequence>
<keyword evidence="3 9" id="KW-0813">Transport</keyword>
<reference evidence="12 13" key="1">
    <citation type="submission" date="2018-03" db="EMBL/GenBank/DDBJ databases">
        <title>Bioinformatic expansion and discovery of thiopeptide antibiotics.</title>
        <authorList>
            <person name="Schwalen C.J."/>
            <person name="Hudson G.A."/>
            <person name="Mitchell D.A."/>
        </authorList>
    </citation>
    <scope>NUCLEOTIDE SEQUENCE [LARGE SCALE GENOMIC DNA]</scope>
    <source>
        <strain evidence="12 13">ATCC 21389</strain>
    </source>
</reference>
<dbReference type="PROSITE" id="PS50850">
    <property type="entry name" value="MFS"/>
    <property type="match status" value="1"/>
</dbReference>
<feature type="transmembrane region" description="Helical" evidence="10">
    <location>
        <begin position="146"/>
        <end position="168"/>
    </location>
</feature>